<evidence type="ECO:0000256" key="1">
    <source>
        <dbReference type="SAM" id="Phobius"/>
    </source>
</evidence>
<feature type="transmembrane region" description="Helical" evidence="1">
    <location>
        <begin position="172"/>
        <end position="193"/>
    </location>
</feature>
<evidence type="ECO:0008006" key="4">
    <source>
        <dbReference type="Google" id="ProtNLM"/>
    </source>
</evidence>
<dbReference type="InterPro" id="IPR021683">
    <property type="entry name" value="DUF3267"/>
</dbReference>
<dbReference type="Pfam" id="PF11667">
    <property type="entry name" value="DUF3267"/>
    <property type="match status" value="1"/>
</dbReference>
<dbReference type="EMBL" id="BNJG01000001">
    <property type="protein sequence ID" value="GHO54579.1"/>
    <property type="molecule type" value="Genomic_DNA"/>
</dbReference>
<keyword evidence="3" id="KW-1185">Reference proteome</keyword>
<protein>
    <recommendedName>
        <fullName evidence="4">DUF3267 domain-containing protein</fullName>
    </recommendedName>
</protein>
<keyword evidence="1" id="KW-0472">Membrane</keyword>
<feature type="transmembrane region" description="Helical" evidence="1">
    <location>
        <begin position="83"/>
        <end position="102"/>
    </location>
</feature>
<feature type="transmembrane region" description="Helical" evidence="1">
    <location>
        <begin position="50"/>
        <end position="71"/>
    </location>
</feature>
<organism evidence="2 3">
    <name type="scientific">Ktedonobacter robiniae</name>
    <dbReference type="NCBI Taxonomy" id="2778365"/>
    <lineage>
        <taxon>Bacteria</taxon>
        <taxon>Bacillati</taxon>
        <taxon>Chloroflexota</taxon>
        <taxon>Ktedonobacteria</taxon>
        <taxon>Ktedonobacterales</taxon>
        <taxon>Ktedonobacteraceae</taxon>
        <taxon>Ktedonobacter</taxon>
    </lineage>
</organism>
<name>A0ABQ3UP99_9CHLR</name>
<sequence length="226" mass="25287">MALQVINRYHPQRRRLMQRGVDQGQARAIDEIELLGEEQLRPLALLSLRMLLVSGLGFLVFNIAVYALFAAQHGQNGAWWQGLTFWNVILWVVINIVGYVVILPIHEAIHGLAILFWGGRPYFGAKLPLALYCGARSQLFSRQQYRVIALAPLVVITLLGVLLIAWQPGWASYLQLALSGNFAGAAGDVLVVARMQKLPADVLLEDTETGYRAWQILEENEKSQNN</sequence>
<keyword evidence="1" id="KW-0812">Transmembrane</keyword>
<dbReference type="RefSeq" id="WP_201371270.1">
    <property type="nucleotide sequence ID" value="NZ_BNJG01000001.1"/>
</dbReference>
<reference evidence="2 3" key="1">
    <citation type="journal article" date="2021" name="Int. J. Syst. Evol. Microbiol.">
        <title>Reticulibacter mediterranei gen. nov., sp. nov., within the new family Reticulibacteraceae fam. nov., and Ktedonospora formicarum gen. nov., sp. nov., Ktedonobacter robiniae sp. nov., Dictyobacter formicarum sp. nov. and Dictyobacter arantiisoli sp. nov., belonging to the class Ktedonobacteria.</title>
        <authorList>
            <person name="Yabe S."/>
            <person name="Zheng Y."/>
            <person name="Wang C.M."/>
            <person name="Sakai Y."/>
            <person name="Abe K."/>
            <person name="Yokota A."/>
            <person name="Donadio S."/>
            <person name="Cavaletti L."/>
            <person name="Monciardini P."/>
        </authorList>
    </citation>
    <scope>NUCLEOTIDE SEQUENCE [LARGE SCALE GENOMIC DNA]</scope>
    <source>
        <strain evidence="2 3">SOSP1-30</strain>
    </source>
</reference>
<keyword evidence="1" id="KW-1133">Transmembrane helix</keyword>
<comment type="caution">
    <text evidence="2">The sequence shown here is derived from an EMBL/GenBank/DDBJ whole genome shotgun (WGS) entry which is preliminary data.</text>
</comment>
<accession>A0ABQ3UP99</accession>
<proteinExistence type="predicted"/>
<dbReference type="Proteomes" id="UP000654345">
    <property type="component" value="Unassembled WGS sequence"/>
</dbReference>
<feature type="transmembrane region" description="Helical" evidence="1">
    <location>
        <begin position="147"/>
        <end position="166"/>
    </location>
</feature>
<gene>
    <name evidence="2" type="ORF">KSB_30540</name>
</gene>
<evidence type="ECO:0000313" key="2">
    <source>
        <dbReference type="EMBL" id="GHO54579.1"/>
    </source>
</evidence>
<evidence type="ECO:0000313" key="3">
    <source>
        <dbReference type="Proteomes" id="UP000654345"/>
    </source>
</evidence>